<sequence>DSADFIPRLDAKLTLESYPKRFVDLAYKKYAGYTLTNTEREYYRRQQKKAQKTLV</sequence>
<protein>
    <submittedName>
        <fullName evidence="1">Uncharacterized protein</fullName>
    </submittedName>
</protein>
<gene>
    <name evidence="1" type="ORF">S12H4_55681</name>
</gene>
<evidence type="ECO:0000313" key="1">
    <source>
        <dbReference type="EMBL" id="GAJ22572.1"/>
    </source>
</evidence>
<name>X1VQK0_9ZZZZ</name>
<accession>X1VQK0</accession>
<reference evidence="1" key="1">
    <citation type="journal article" date="2014" name="Front. Microbiol.">
        <title>High frequency of phylogenetically diverse reductive dehalogenase-homologous genes in deep subseafloor sedimentary metagenomes.</title>
        <authorList>
            <person name="Kawai M."/>
            <person name="Futagami T."/>
            <person name="Toyoda A."/>
            <person name="Takaki Y."/>
            <person name="Nishi S."/>
            <person name="Hori S."/>
            <person name="Arai W."/>
            <person name="Tsubouchi T."/>
            <person name="Morono Y."/>
            <person name="Uchiyama I."/>
            <person name="Ito T."/>
            <person name="Fujiyama A."/>
            <person name="Inagaki F."/>
            <person name="Takami H."/>
        </authorList>
    </citation>
    <scope>NUCLEOTIDE SEQUENCE</scope>
    <source>
        <strain evidence="1">Expedition CK06-06</strain>
    </source>
</reference>
<organism evidence="1">
    <name type="scientific">marine sediment metagenome</name>
    <dbReference type="NCBI Taxonomy" id="412755"/>
    <lineage>
        <taxon>unclassified sequences</taxon>
        <taxon>metagenomes</taxon>
        <taxon>ecological metagenomes</taxon>
    </lineage>
</organism>
<proteinExistence type="predicted"/>
<dbReference type="EMBL" id="BARW01035748">
    <property type="protein sequence ID" value="GAJ22572.1"/>
    <property type="molecule type" value="Genomic_DNA"/>
</dbReference>
<feature type="non-terminal residue" evidence="1">
    <location>
        <position position="1"/>
    </location>
</feature>
<dbReference type="AlphaFoldDB" id="X1VQK0"/>
<comment type="caution">
    <text evidence="1">The sequence shown here is derived from an EMBL/GenBank/DDBJ whole genome shotgun (WGS) entry which is preliminary data.</text>
</comment>